<keyword evidence="2" id="KW-1185">Reference proteome</keyword>
<sequence>MSFSVCWSIGITTVSMNIKQKILKIKRTELKNQISDLPINVNSLISQLFRGCLDPSQRCLAKIAEDLDTFGQISWGLWGQGLRLYGNNYGGKIGCLNDNSGLSGEAQLRLESAVVAWVAWLRPSCLLQARLAWYFKCQARSRLLWMVTTSPVCRAETCYVSGVLLASFPSFRGTLMAFRASSDASNRCFGCWYAQKTLHLFVFCIHVLICPQTTFIAHNINLLIGEPSRNIFLDIASVSEGIKMNSFCLIPKIPVSRILYNLHTSDQDWSCNSINKGFKYLLCCLQNFSGPLGYSILGCKIINKFLIFYFAGTCQNGRKFIGNPLPKNQTMFSIALFYDFITFKLMDYRYLWNSHITVQSRPYDVLIKTVI</sequence>
<proteinExistence type="predicted"/>
<evidence type="ECO:0000313" key="1">
    <source>
        <dbReference type="EMBL" id="KNZ63290.1"/>
    </source>
</evidence>
<gene>
    <name evidence="1" type="ORF">VP01_1162g4</name>
</gene>
<evidence type="ECO:0000313" key="2">
    <source>
        <dbReference type="Proteomes" id="UP000037035"/>
    </source>
</evidence>
<protein>
    <submittedName>
        <fullName evidence="1">Uncharacterized protein</fullName>
    </submittedName>
</protein>
<accession>A0A0L6VSX0</accession>
<name>A0A0L6VSX0_9BASI</name>
<reference evidence="1 2" key="1">
    <citation type="submission" date="2015-08" db="EMBL/GenBank/DDBJ databases">
        <title>Next Generation Sequencing and Analysis of the Genome of Puccinia sorghi L Schw, the Causal Agent of Maize Common Rust.</title>
        <authorList>
            <person name="Rochi L."/>
            <person name="Burguener G."/>
            <person name="Darino M."/>
            <person name="Turjanski A."/>
            <person name="Kreff E."/>
            <person name="Dieguez M.J."/>
            <person name="Sacco F."/>
        </authorList>
    </citation>
    <scope>NUCLEOTIDE SEQUENCE [LARGE SCALE GENOMIC DNA]</scope>
    <source>
        <strain evidence="1 2">RO10H11247</strain>
    </source>
</reference>
<comment type="caution">
    <text evidence="1">The sequence shown here is derived from an EMBL/GenBank/DDBJ whole genome shotgun (WGS) entry which is preliminary data.</text>
</comment>
<dbReference type="Proteomes" id="UP000037035">
    <property type="component" value="Unassembled WGS sequence"/>
</dbReference>
<dbReference type="AlphaFoldDB" id="A0A0L6VSX0"/>
<organism evidence="1 2">
    <name type="scientific">Puccinia sorghi</name>
    <dbReference type="NCBI Taxonomy" id="27349"/>
    <lineage>
        <taxon>Eukaryota</taxon>
        <taxon>Fungi</taxon>
        <taxon>Dikarya</taxon>
        <taxon>Basidiomycota</taxon>
        <taxon>Pucciniomycotina</taxon>
        <taxon>Pucciniomycetes</taxon>
        <taxon>Pucciniales</taxon>
        <taxon>Pucciniaceae</taxon>
        <taxon>Puccinia</taxon>
    </lineage>
</organism>
<dbReference type="VEuPathDB" id="FungiDB:VP01_1162g4"/>
<dbReference type="EMBL" id="LAVV01001810">
    <property type="protein sequence ID" value="KNZ63290.1"/>
    <property type="molecule type" value="Genomic_DNA"/>
</dbReference>